<dbReference type="AlphaFoldDB" id="A0A2A8HBE5"/>
<comment type="caution">
    <text evidence="1">The sequence shown here is derived from an EMBL/GenBank/DDBJ whole genome shotgun (WGS) entry which is preliminary data.</text>
</comment>
<proteinExistence type="predicted"/>
<dbReference type="Proteomes" id="UP000220841">
    <property type="component" value="Unassembled WGS sequence"/>
</dbReference>
<evidence type="ECO:0000313" key="1">
    <source>
        <dbReference type="EMBL" id="PEQ01706.1"/>
    </source>
</evidence>
<reference evidence="1 2" key="1">
    <citation type="submission" date="2017-09" db="EMBL/GenBank/DDBJ databases">
        <title>Large-scale bioinformatics analysis of Bacillus genomes uncovers conserved roles of natural products in bacterial physiology.</title>
        <authorList>
            <consortium name="Agbiome Team Llc"/>
            <person name="Bleich R.M."/>
            <person name="Grubbs K.J."/>
            <person name="Santa Maria K.C."/>
            <person name="Allen S.E."/>
            <person name="Farag S."/>
            <person name="Shank E.A."/>
            <person name="Bowers A."/>
        </authorList>
    </citation>
    <scope>NUCLEOTIDE SEQUENCE [LARGE SCALE GENOMIC DNA]</scope>
    <source>
        <strain evidence="1 2">AFS021349</strain>
    </source>
</reference>
<name>A0A2A8HBE5_9BACI</name>
<evidence type="ECO:0000313" key="2">
    <source>
        <dbReference type="Proteomes" id="UP000220841"/>
    </source>
</evidence>
<feature type="non-terminal residue" evidence="1">
    <location>
        <position position="1"/>
    </location>
</feature>
<organism evidence="1 2">
    <name type="scientific">Bacillus toyonensis</name>
    <dbReference type="NCBI Taxonomy" id="155322"/>
    <lineage>
        <taxon>Bacteria</taxon>
        <taxon>Bacillati</taxon>
        <taxon>Bacillota</taxon>
        <taxon>Bacilli</taxon>
        <taxon>Bacillales</taxon>
        <taxon>Bacillaceae</taxon>
        <taxon>Bacillus</taxon>
        <taxon>Bacillus cereus group</taxon>
    </lineage>
</organism>
<accession>A0A2A8HBE5</accession>
<protein>
    <recommendedName>
        <fullName evidence="3">Carbohydrate-binding protein CenC</fullName>
    </recommendedName>
</protein>
<dbReference type="EMBL" id="NUBY01000119">
    <property type="protein sequence ID" value="PEQ01706.1"/>
    <property type="molecule type" value="Genomic_DNA"/>
</dbReference>
<evidence type="ECO:0008006" key="3">
    <source>
        <dbReference type="Google" id="ProtNLM"/>
    </source>
</evidence>
<sequence length="139" mass="15652">DGYNLIIDGTANFDMGVSSHEPPFMGPGVAYSAYWYATRNTTWSNCNFFTFKHTGRYLVFALSLAVDPGSSAQVKIVDNDGKDLWFTSHNKTINDNYYINPRIDLGVPTGEMKYVYLRTASNSADHTSYVRVLSKWQEG</sequence>
<gene>
    <name evidence="1" type="ORF">CN585_21000</name>
</gene>